<gene>
    <name evidence="8" type="primary">UL29</name>
</gene>
<keyword evidence="9" id="KW-1185">Reference proteome</keyword>
<keyword evidence="3" id="KW-0479">Metal-binding</keyword>
<feature type="region of interest" description="Disordered" evidence="7">
    <location>
        <begin position="1154"/>
        <end position="1177"/>
    </location>
</feature>
<protein>
    <submittedName>
        <fullName evidence="8">Single-stranded DNA-binding protein ICP8</fullName>
    </submittedName>
</protein>
<reference evidence="9" key="1">
    <citation type="journal article" date="2014" name="J. Virol.">
        <title>Isolation and characterization of a novel alphaherpesvirus in fruit bats.</title>
        <authorList>
            <person name="Sasaki M."/>
            <person name="Setiyono A."/>
            <person name="Handharyani E."/>
            <person name="Kobayashi S."/>
            <person name="Rahmadani I."/>
            <person name="Taha S."/>
            <person name="Adiani S."/>
            <person name="Subangkit M."/>
            <person name="Nakamura I."/>
            <person name="Sawa H."/>
            <person name="Kimura T."/>
        </authorList>
    </citation>
    <scope>NUCLEOTIDE SEQUENCE [LARGE SCALE GENOMIC DNA]</scope>
</reference>
<evidence type="ECO:0000256" key="7">
    <source>
        <dbReference type="SAM" id="MobiDB-lite"/>
    </source>
</evidence>
<name>A0A060PY99_9ALPH</name>
<keyword evidence="6 8" id="KW-0238">DNA-binding</keyword>
<evidence type="ECO:0000256" key="3">
    <source>
        <dbReference type="ARBA" id="ARBA00022723"/>
    </source>
</evidence>
<dbReference type="KEGG" id="vg:19621672"/>
<proteinExistence type="inferred from homology"/>
<dbReference type="EMBL" id="AB825953">
    <property type="protein sequence ID" value="BAP00708.1"/>
    <property type="molecule type" value="Genomic_DNA"/>
</dbReference>
<dbReference type="InterPro" id="IPR043031">
    <property type="entry name" value="Viral_ssDBP_head"/>
</dbReference>
<dbReference type="GO" id="GO:0008270">
    <property type="term" value="F:zinc ion binding"/>
    <property type="evidence" value="ECO:0007669"/>
    <property type="project" value="UniProtKB-KW"/>
</dbReference>
<dbReference type="InterPro" id="IPR000635">
    <property type="entry name" value="Viral_ssDNA-bd"/>
</dbReference>
<evidence type="ECO:0000256" key="1">
    <source>
        <dbReference type="ARBA" id="ARBA00022562"/>
    </source>
</evidence>
<organism evidence="8 9">
    <name type="scientific">Pteropodid alphaherpesvirus 1</name>
    <dbReference type="NCBI Taxonomy" id="1343901"/>
    <lineage>
        <taxon>Viruses</taxon>
        <taxon>Duplodnaviria</taxon>
        <taxon>Heunggongvirae</taxon>
        <taxon>Peploviricota</taxon>
        <taxon>Herviviricetes</taxon>
        <taxon>Herpesvirales</taxon>
        <taxon>Orthoherpesviridae</taxon>
        <taxon>Alphaherpesvirinae</taxon>
        <taxon>Simplexvirus</taxon>
        <taxon>Simplexvirus pteropodidalpha1</taxon>
    </lineage>
</organism>
<evidence type="ECO:0000256" key="5">
    <source>
        <dbReference type="ARBA" id="ARBA00022833"/>
    </source>
</evidence>
<evidence type="ECO:0000313" key="9">
    <source>
        <dbReference type="Proteomes" id="UP000173965"/>
    </source>
</evidence>
<feature type="region of interest" description="Disordered" evidence="7">
    <location>
        <begin position="289"/>
        <end position="310"/>
    </location>
</feature>
<dbReference type="Proteomes" id="UP000173965">
    <property type="component" value="Segment"/>
</dbReference>
<accession>A0A060PY99</accession>
<keyword evidence="4" id="KW-0863">Zinc-finger</keyword>
<dbReference type="RefSeq" id="YP_009042091.1">
    <property type="nucleotide sequence ID" value="NC_024306.1"/>
</dbReference>
<dbReference type="GeneID" id="19621672"/>
<dbReference type="Pfam" id="PF00747">
    <property type="entry name" value="Viral_DNA_bp"/>
    <property type="match status" value="1"/>
</dbReference>
<evidence type="ECO:0000256" key="4">
    <source>
        <dbReference type="ARBA" id="ARBA00022771"/>
    </source>
</evidence>
<evidence type="ECO:0000313" key="8">
    <source>
        <dbReference type="EMBL" id="BAP00708.1"/>
    </source>
</evidence>
<evidence type="ECO:0000256" key="2">
    <source>
        <dbReference type="ARBA" id="ARBA00022705"/>
    </source>
</evidence>
<dbReference type="OrthoDB" id="176at10239"/>
<dbReference type="GO" id="GO:0006260">
    <property type="term" value="P:DNA replication"/>
    <property type="evidence" value="ECO:0007669"/>
    <property type="project" value="UniProtKB-KW"/>
</dbReference>
<dbReference type="InterPro" id="IPR035989">
    <property type="entry name" value="DBP_sf"/>
</dbReference>
<dbReference type="SUPFAM" id="SSF118208">
    <property type="entry name" value="Viral ssDNA binding protein"/>
    <property type="match status" value="1"/>
</dbReference>
<dbReference type="FunFam" id="1.20.190.40:FF:000002">
    <property type="entry name" value="Major DNA-binding protein"/>
    <property type="match status" value="1"/>
</dbReference>
<sequence length="1196" mass="128818">MESKPKTATTIKVPPGPLGYVYARPTPTEQLEELSLLSARSSDLDVAIAPLVAGLTVESGFTVNVAVVAGSRTTGLGGTGVSIKLTPSHYSPSVYIFHGGRHLSPSTLAPNLSLLCARASRHFGFSVYEPRPGDLKHETTGAALCAQLGLDPEHALLYLVITDGFREAVCVNNTFLHLGGVDKVTIGGSDVHRIPIYPLQLFLPDFSRVITDPFNRNHRSIGENFNYPLPFFNRPLNQLLFGAVVGPAAVALRARNLDAVARAAAHLAFDENHEGAALPADITFTSFEAGQGKAPRGGRDGPGKPATSGLEQRLASVMAGDAALALESIMSMAVFDEPPTNISSWPLLAGQETPRARATAIGAYLGRAAGLVGAMVFSTNSALHLTEVDDGGPADPKDPSKPSFYRFFLVPGTHVAANPQLDREGHVAPGYEGRTTAPLVGGTQEFTSEHLALLCGFSPSLLAKMLFYLERCDGGVIVGRQEMDVLRYVADSAQTDVPCDLCTLDTRHACVHTTLMRLRARHPKFTSAARGAIGIFGTMNSLYSDCDVLGNYAAYSAIKRPEVQETARSIMQETYRAAVERILAELEALQYVEAGVPTSLGKLESIITSREALQTVVNNIRQLVDREVEQMMRNLVEGRGYKIRDALGEANHAMSLSLDPHACGPCPLLQVLSRRSNLAVYQDLALSQCHGVFDGQSVEGRNFRNQFQPVLRRRVLDLFNNGFLSAKTLTIALTDGAIVSAPSLTEGQTAPAESNFEGDVVRVNLGFPKELRVKSRVLFAGAGTNVSEAARARIASMQAAYQKPDKRVDILLGPAGFLLKQFHAAIFPSGKPPGSTQPNPQWFWTALQRNQLPARLLSREDIETIAFIKKFSTEYGASNFINLAPSNVSELAMYYMANQILRYCDHSTFFINTLTAIIAGSRRPPSTQAAVSWAPRGGAALAAETQALMDNIDEHPGAWTGMFASCNLMRPVMAARPMVVLGLSISKYYGMASNDRVFQAGNWANLLGGKNACPLLIFDRTRKFVLACPRAGFICPTAASGTGAHESSLCEQLRAIISEGGAAVASSVFMAAVKSLGPRTQQLQIEDWLALLDDEYLSEEMVSFNTRTLERGNGEWTSEAALEVAQEAEALVNQMDDADGAELFNFGAFGEETEDATSSFGLGPAPFSGRKRPMPADDLFGDAPLEKKSELTLDML</sequence>
<dbReference type="HAMAP" id="MF_04007">
    <property type="entry name" value="HSV_DNBI"/>
    <property type="match status" value="1"/>
</dbReference>
<keyword evidence="2" id="KW-0235">DNA replication</keyword>
<dbReference type="Gene3D" id="1.20.190.40">
    <property type="entry name" value="Viral ssDNA binding protein, head domain"/>
    <property type="match status" value="2"/>
</dbReference>
<evidence type="ECO:0000256" key="6">
    <source>
        <dbReference type="ARBA" id="ARBA00023125"/>
    </source>
</evidence>
<dbReference type="Gene3D" id="1.10.150.560">
    <property type="match status" value="1"/>
</dbReference>
<keyword evidence="1" id="KW-1048">Host nucleus</keyword>
<keyword evidence="5" id="KW-0862">Zinc</keyword>
<dbReference type="GO" id="GO:0003697">
    <property type="term" value="F:single-stranded DNA binding"/>
    <property type="evidence" value="ECO:0007669"/>
    <property type="project" value="InterPro"/>
</dbReference>
<dbReference type="GO" id="GO:0042025">
    <property type="term" value="C:host cell nucleus"/>
    <property type="evidence" value="ECO:0007669"/>
    <property type="project" value="InterPro"/>
</dbReference>